<dbReference type="SUPFAM" id="SSF88723">
    <property type="entry name" value="PIN domain-like"/>
    <property type="match status" value="1"/>
</dbReference>
<reference evidence="1" key="1">
    <citation type="submission" date="2007-09" db="EMBL/GenBank/DDBJ databases">
        <title>Complete Genome Sequence of Rickettsia akari.</title>
        <authorList>
            <person name="Madan A."/>
            <person name="Fahey J."/>
            <person name="Helton E."/>
            <person name="Ketteman M."/>
            <person name="Madan A."/>
            <person name="Rodrigues S."/>
            <person name="Sanchez A."/>
            <person name="Whiting M."/>
            <person name="Dasch G."/>
            <person name="Eremeeva M."/>
        </authorList>
    </citation>
    <scope>NUCLEOTIDE SEQUENCE</scope>
    <source>
        <strain evidence="1">Hartford</strain>
    </source>
</reference>
<organism evidence="1 2">
    <name type="scientific">Rickettsia akari (strain Hartford)</name>
    <dbReference type="NCBI Taxonomy" id="293614"/>
    <lineage>
        <taxon>Bacteria</taxon>
        <taxon>Pseudomonadati</taxon>
        <taxon>Pseudomonadota</taxon>
        <taxon>Alphaproteobacteria</taxon>
        <taxon>Rickettsiales</taxon>
        <taxon>Rickettsiaceae</taxon>
        <taxon>Rickettsieae</taxon>
        <taxon>Rickettsia</taxon>
        <taxon>spotted fever group</taxon>
    </lineage>
</organism>
<gene>
    <name evidence="1" type="ordered locus">A1C_05270</name>
</gene>
<proteinExistence type="predicted"/>
<dbReference type="InterPro" id="IPR029060">
    <property type="entry name" value="PIN-like_dom_sf"/>
</dbReference>
<evidence type="ECO:0008006" key="3">
    <source>
        <dbReference type="Google" id="ProtNLM"/>
    </source>
</evidence>
<dbReference type="AlphaFoldDB" id="A8GPI1"/>
<evidence type="ECO:0000313" key="1">
    <source>
        <dbReference type="EMBL" id="ABV75306.1"/>
    </source>
</evidence>
<dbReference type="KEGG" id="rak:A1C_05270"/>
<keyword evidence="2" id="KW-1185">Reference proteome</keyword>
<dbReference type="HOGENOM" id="CLU_214966_0_0_5"/>
<evidence type="ECO:0000313" key="2">
    <source>
        <dbReference type="Proteomes" id="UP000006830"/>
    </source>
</evidence>
<sequence>MKAVFDTNILIDYLLGNLAAYEELQLYRNHQISIITKCKFWIDKQETIKEF</sequence>
<protein>
    <recommendedName>
        <fullName evidence="3">PIN domain-containing protein</fullName>
    </recommendedName>
</protein>
<dbReference type="Proteomes" id="UP000006830">
    <property type="component" value="Chromosome"/>
</dbReference>
<dbReference type="RefSeq" id="WP_012149936.1">
    <property type="nucleotide sequence ID" value="NC_009881.1"/>
</dbReference>
<accession>A8GPI1</accession>
<name>A8GPI1_RICAH</name>
<dbReference type="STRING" id="293614.A1C_05270"/>
<dbReference type="EMBL" id="CP000847">
    <property type="protein sequence ID" value="ABV75306.1"/>
    <property type="molecule type" value="Genomic_DNA"/>
</dbReference>